<dbReference type="AlphaFoldDB" id="A0A838L4I2"/>
<dbReference type="Gene3D" id="3.40.50.12780">
    <property type="entry name" value="N-terminal domain of ligase-like"/>
    <property type="match status" value="1"/>
</dbReference>
<name>A0A838L4I2_9SPHN</name>
<dbReference type="InterPro" id="IPR042099">
    <property type="entry name" value="ANL_N_sf"/>
</dbReference>
<dbReference type="PANTHER" id="PTHR43201">
    <property type="entry name" value="ACYL-COA SYNTHETASE"/>
    <property type="match status" value="1"/>
</dbReference>
<comment type="similarity">
    <text evidence="1">Belongs to the ATP-dependent AMP-binding enzyme family.</text>
</comment>
<dbReference type="Proteomes" id="UP000570166">
    <property type="component" value="Unassembled WGS sequence"/>
</dbReference>
<gene>
    <name evidence="5" type="ORF">HZF05_06815</name>
</gene>
<evidence type="ECO:0000313" key="5">
    <source>
        <dbReference type="EMBL" id="MBA2933810.1"/>
    </source>
</evidence>
<organism evidence="5 6">
    <name type="scientific">Sphingomonas chungangi</name>
    <dbReference type="NCBI Taxonomy" id="2683589"/>
    <lineage>
        <taxon>Bacteria</taxon>
        <taxon>Pseudomonadati</taxon>
        <taxon>Pseudomonadota</taxon>
        <taxon>Alphaproteobacteria</taxon>
        <taxon>Sphingomonadales</taxon>
        <taxon>Sphingomonadaceae</taxon>
        <taxon>Sphingomonas</taxon>
    </lineage>
</organism>
<feature type="domain" description="AMP-dependent synthetase/ligase" evidence="3">
    <location>
        <begin position="9"/>
        <end position="356"/>
    </location>
</feature>
<evidence type="ECO:0000259" key="3">
    <source>
        <dbReference type="Pfam" id="PF00501"/>
    </source>
</evidence>
<dbReference type="InterPro" id="IPR045851">
    <property type="entry name" value="AMP-bd_C_sf"/>
</dbReference>
<reference evidence="5 6" key="1">
    <citation type="submission" date="2020-07" db="EMBL/GenBank/DDBJ databases">
        <authorList>
            <person name="Sun Q."/>
        </authorList>
    </citation>
    <scope>NUCLEOTIDE SEQUENCE [LARGE SCALE GENOMIC DNA]</scope>
    <source>
        <strain evidence="5 6">CGMCC 1.13654</strain>
    </source>
</reference>
<dbReference type="InterPro" id="IPR000873">
    <property type="entry name" value="AMP-dep_synth/lig_dom"/>
</dbReference>
<sequence>MCWRHPSEVARDAPDRIAYVMAATGRMISYAKLDARSNRLAQFWRTGGLQAGDVIALVVENHEWVFPLVWSAQRSGLLFVSLSTSLAAGDLAYILRDCGAAFVVYSERTAERVESAMREAPGTTGLRLEGTDGLIERIAALPAHPVADETMGSDMLYSSGTTGRPKGIRRVIEPGAPIDTATVLDTLVERRYGFTADTRYLCPAPLYHAAPLRWSMAVLRIGGLVVVMDRFDAEAALALIERHRLNAAQWVPTHFVRMLKLPEETRATYDVSSLHIAIHAAAPCPVPVKQAMIDWWGPILSEYYSATEANGFTAIDSAEWLERPGSVGRALIGTIRICGEDGEELPPREAGDIYFENGQPFSYHNDPDKTAAATNARGWTTLGDVGWVDEAGYLYLTDRRNFMIISGGVNIYPQEIENLLITHPAVRDAAVIGIPDAEMGESVCAVVELMNGAEAGAELAETLRSFAREKLGPIKAPRRVDFAESLPREPTGKLYKRLLRDQYRAEAQAG</sequence>
<evidence type="ECO:0000313" key="6">
    <source>
        <dbReference type="Proteomes" id="UP000570166"/>
    </source>
</evidence>
<dbReference type="SUPFAM" id="SSF56801">
    <property type="entry name" value="Acetyl-CoA synthetase-like"/>
    <property type="match status" value="1"/>
</dbReference>
<accession>A0A838L4I2</accession>
<dbReference type="RefSeq" id="WP_160363606.1">
    <property type="nucleotide sequence ID" value="NZ_JACEIB010000003.1"/>
</dbReference>
<dbReference type="EMBL" id="JACEIB010000003">
    <property type="protein sequence ID" value="MBA2933810.1"/>
    <property type="molecule type" value="Genomic_DNA"/>
</dbReference>
<protein>
    <submittedName>
        <fullName evidence="5">Acyl-CoA synthetase</fullName>
    </submittedName>
</protein>
<feature type="domain" description="AMP-binding enzyme C-terminal" evidence="4">
    <location>
        <begin position="415"/>
        <end position="493"/>
    </location>
</feature>
<dbReference type="Gene3D" id="3.30.300.30">
    <property type="match status" value="1"/>
</dbReference>
<dbReference type="InterPro" id="IPR020845">
    <property type="entry name" value="AMP-binding_CS"/>
</dbReference>
<dbReference type="PROSITE" id="PS00455">
    <property type="entry name" value="AMP_BINDING"/>
    <property type="match status" value="1"/>
</dbReference>
<dbReference type="Pfam" id="PF13193">
    <property type="entry name" value="AMP-binding_C"/>
    <property type="match status" value="1"/>
</dbReference>
<proteinExistence type="inferred from homology"/>
<keyword evidence="2" id="KW-0436">Ligase</keyword>
<keyword evidence="6" id="KW-1185">Reference proteome</keyword>
<evidence type="ECO:0000259" key="4">
    <source>
        <dbReference type="Pfam" id="PF13193"/>
    </source>
</evidence>
<evidence type="ECO:0000256" key="1">
    <source>
        <dbReference type="ARBA" id="ARBA00006432"/>
    </source>
</evidence>
<dbReference type="Pfam" id="PF00501">
    <property type="entry name" value="AMP-binding"/>
    <property type="match status" value="1"/>
</dbReference>
<dbReference type="GO" id="GO:0006631">
    <property type="term" value="P:fatty acid metabolic process"/>
    <property type="evidence" value="ECO:0007669"/>
    <property type="project" value="TreeGrafter"/>
</dbReference>
<comment type="caution">
    <text evidence="5">The sequence shown here is derived from an EMBL/GenBank/DDBJ whole genome shotgun (WGS) entry which is preliminary data.</text>
</comment>
<dbReference type="InterPro" id="IPR025110">
    <property type="entry name" value="AMP-bd_C"/>
</dbReference>
<evidence type="ECO:0000256" key="2">
    <source>
        <dbReference type="ARBA" id="ARBA00022598"/>
    </source>
</evidence>
<dbReference type="PANTHER" id="PTHR43201:SF5">
    <property type="entry name" value="MEDIUM-CHAIN ACYL-COA LIGASE ACSF2, MITOCHONDRIAL"/>
    <property type="match status" value="1"/>
</dbReference>
<dbReference type="GO" id="GO:0031956">
    <property type="term" value="F:medium-chain fatty acid-CoA ligase activity"/>
    <property type="evidence" value="ECO:0007669"/>
    <property type="project" value="TreeGrafter"/>
</dbReference>